<dbReference type="InterPro" id="IPR005064">
    <property type="entry name" value="BUG"/>
</dbReference>
<proteinExistence type="inferred from homology"/>
<organism evidence="2 3">
    <name type="scientific">Pigmentiphaga litoralis</name>
    <dbReference type="NCBI Taxonomy" id="516702"/>
    <lineage>
        <taxon>Bacteria</taxon>
        <taxon>Pseudomonadati</taxon>
        <taxon>Pseudomonadota</taxon>
        <taxon>Betaproteobacteria</taxon>
        <taxon>Burkholderiales</taxon>
        <taxon>Alcaligenaceae</taxon>
        <taxon>Pigmentiphaga</taxon>
    </lineage>
</organism>
<dbReference type="EMBL" id="JACBYR010000001">
    <property type="protein sequence ID" value="NYE81897.1"/>
    <property type="molecule type" value="Genomic_DNA"/>
</dbReference>
<dbReference type="RefSeq" id="WP_179584272.1">
    <property type="nucleotide sequence ID" value="NZ_JACBYR010000001.1"/>
</dbReference>
<dbReference type="InterPro" id="IPR042100">
    <property type="entry name" value="Bug_dom1"/>
</dbReference>
<gene>
    <name evidence="2" type="ORF">FHW18_001168</name>
</gene>
<dbReference type="Pfam" id="PF03401">
    <property type="entry name" value="TctC"/>
    <property type="match status" value="1"/>
</dbReference>
<dbReference type="Gene3D" id="3.40.190.150">
    <property type="entry name" value="Bordetella uptake gene, domain 1"/>
    <property type="match status" value="1"/>
</dbReference>
<evidence type="ECO:0000256" key="1">
    <source>
        <dbReference type="ARBA" id="ARBA00006987"/>
    </source>
</evidence>
<protein>
    <submittedName>
        <fullName evidence="2">Tripartite-type tricarboxylate transporter receptor subunit TctC</fullName>
    </submittedName>
</protein>
<evidence type="ECO:0000313" key="2">
    <source>
        <dbReference type="EMBL" id="NYE81897.1"/>
    </source>
</evidence>
<keyword evidence="2" id="KW-0675">Receptor</keyword>
<comment type="caution">
    <text evidence="2">The sequence shown here is derived from an EMBL/GenBank/DDBJ whole genome shotgun (WGS) entry which is preliminary data.</text>
</comment>
<dbReference type="PANTHER" id="PTHR42928">
    <property type="entry name" value="TRICARBOXYLATE-BINDING PROTEIN"/>
    <property type="match status" value="1"/>
</dbReference>
<dbReference type="Gene3D" id="3.40.190.10">
    <property type="entry name" value="Periplasmic binding protein-like II"/>
    <property type="match status" value="1"/>
</dbReference>
<dbReference type="CDD" id="cd13578">
    <property type="entry name" value="PBP2_Bug27"/>
    <property type="match status" value="1"/>
</dbReference>
<comment type="similarity">
    <text evidence="1">Belongs to the UPF0065 (bug) family.</text>
</comment>
<dbReference type="PANTHER" id="PTHR42928:SF5">
    <property type="entry name" value="BLR1237 PROTEIN"/>
    <property type="match status" value="1"/>
</dbReference>
<reference evidence="2 3" key="1">
    <citation type="submission" date="2020-07" db="EMBL/GenBank/DDBJ databases">
        <title>Genomic Encyclopedia of Type Strains, Phase IV (KMG-V): Genome sequencing to study the core and pangenomes of soil and plant-associated prokaryotes.</title>
        <authorList>
            <person name="Whitman W."/>
        </authorList>
    </citation>
    <scope>NUCLEOTIDE SEQUENCE [LARGE SCALE GENOMIC DNA]</scope>
    <source>
        <strain evidence="2 3">SAS40</strain>
    </source>
</reference>
<keyword evidence="3" id="KW-1185">Reference proteome</keyword>
<evidence type="ECO:0000313" key="3">
    <source>
        <dbReference type="Proteomes" id="UP000542125"/>
    </source>
</evidence>
<name>A0A7Y9IRX5_9BURK</name>
<sequence length="355" mass="36936">MRHPSRLSGGLRATRFYAARVGASQLSASRLGAALVGAACLIVSTLVSAQSGAASNAQSYPNRPIRLLLGFAPGGGSDIVARLVARPLGERLGQNVIVENKPGAGGNIAADQAAKATPDGYTLVLLPSGHASNAAMKKSLPFKPVDDYAWISTVTTYPLALVVAPDSPIQSFGDFITKARAAPNTLTYSSVGVGTAMHLVGEWILSEANITAVHVPFKGGTAPLGELLAGRVNVMIDTMTSTATLLKEQRVRALAVTAPKGGSPIAGVPTVADTLPNVVFESWLGIAAPAGTPPEIVAKLNDALRAVLAQPDIRQRLTDWGGSPQASTPAEFRGRVERDIASLQGVMRERKIEQE</sequence>
<dbReference type="PIRSF" id="PIRSF017082">
    <property type="entry name" value="YflP"/>
    <property type="match status" value="1"/>
</dbReference>
<dbReference type="Proteomes" id="UP000542125">
    <property type="component" value="Unassembled WGS sequence"/>
</dbReference>
<accession>A0A7Y9IRX5</accession>
<dbReference type="SUPFAM" id="SSF53850">
    <property type="entry name" value="Periplasmic binding protein-like II"/>
    <property type="match status" value="1"/>
</dbReference>
<dbReference type="AlphaFoldDB" id="A0A7Y9IRX5"/>